<evidence type="ECO:0000256" key="1">
    <source>
        <dbReference type="SAM" id="Phobius"/>
    </source>
</evidence>
<protein>
    <submittedName>
        <fullName evidence="2">Uncharacterized protein</fullName>
    </submittedName>
</protein>
<proteinExistence type="predicted"/>
<evidence type="ECO:0000313" key="3">
    <source>
        <dbReference type="Proteomes" id="UP001152523"/>
    </source>
</evidence>
<reference evidence="2" key="1">
    <citation type="submission" date="2022-07" db="EMBL/GenBank/DDBJ databases">
        <authorList>
            <person name="Macas J."/>
            <person name="Novak P."/>
            <person name="Neumann P."/>
        </authorList>
    </citation>
    <scope>NUCLEOTIDE SEQUENCE</scope>
</reference>
<feature type="transmembrane region" description="Helical" evidence="1">
    <location>
        <begin position="12"/>
        <end position="33"/>
    </location>
</feature>
<dbReference type="EMBL" id="CAMAPF010000015">
    <property type="protein sequence ID" value="CAH9069029.1"/>
    <property type="molecule type" value="Genomic_DNA"/>
</dbReference>
<keyword evidence="1" id="KW-1133">Transmembrane helix</keyword>
<evidence type="ECO:0000313" key="2">
    <source>
        <dbReference type="EMBL" id="CAH9069029.1"/>
    </source>
</evidence>
<organism evidence="2 3">
    <name type="scientific">Cuscuta epithymum</name>
    <dbReference type="NCBI Taxonomy" id="186058"/>
    <lineage>
        <taxon>Eukaryota</taxon>
        <taxon>Viridiplantae</taxon>
        <taxon>Streptophyta</taxon>
        <taxon>Embryophyta</taxon>
        <taxon>Tracheophyta</taxon>
        <taxon>Spermatophyta</taxon>
        <taxon>Magnoliopsida</taxon>
        <taxon>eudicotyledons</taxon>
        <taxon>Gunneridae</taxon>
        <taxon>Pentapetalae</taxon>
        <taxon>asterids</taxon>
        <taxon>lamiids</taxon>
        <taxon>Solanales</taxon>
        <taxon>Convolvulaceae</taxon>
        <taxon>Cuscuteae</taxon>
        <taxon>Cuscuta</taxon>
        <taxon>Cuscuta subgen. Cuscuta</taxon>
    </lineage>
</organism>
<keyword evidence="1" id="KW-0472">Membrane</keyword>
<feature type="transmembrane region" description="Helical" evidence="1">
    <location>
        <begin position="40"/>
        <end position="62"/>
    </location>
</feature>
<name>A0AAV0C994_9ASTE</name>
<gene>
    <name evidence="2" type="ORF">CEPIT_LOCUS2955</name>
</gene>
<sequence length="140" mass="15136">MFHPSCDPDFRNSASCISMCGLALSCYIMTFLFDECGHLALIAGSRVFMNMSLITCLVTLNVGLVSKVPAGLFLLDLLVVSSYVNGKIPISPSHSTSPLSAILGLPTAVRNIILGKKFLRLSCSKWIIFRGKGVKTCCLF</sequence>
<accession>A0AAV0C994</accession>
<keyword evidence="3" id="KW-1185">Reference proteome</keyword>
<keyword evidence="1" id="KW-0812">Transmembrane</keyword>
<dbReference type="Proteomes" id="UP001152523">
    <property type="component" value="Unassembled WGS sequence"/>
</dbReference>
<dbReference type="AlphaFoldDB" id="A0AAV0C994"/>
<comment type="caution">
    <text evidence="2">The sequence shown here is derived from an EMBL/GenBank/DDBJ whole genome shotgun (WGS) entry which is preliminary data.</text>
</comment>